<accession>A0A1L7XFH8</accession>
<keyword evidence="2" id="KW-0812">Transmembrane</keyword>
<keyword evidence="2" id="KW-0472">Membrane</keyword>
<organism evidence="3 4">
    <name type="scientific">Phialocephala subalpina</name>
    <dbReference type="NCBI Taxonomy" id="576137"/>
    <lineage>
        <taxon>Eukaryota</taxon>
        <taxon>Fungi</taxon>
        <taxon>Dikarya</taxon>
        <taxon>Ascomycota</taxon>
        <taxon>Pezizomycotina</taxon>
        <taxon>Leotiomycetes</taxon>
        <taxon>Helotiales</taxon>
        <taxon>Mollisiaceae</taxon>
        <taxon>Phialocephala</taxon>
        <taxon>Phialocephala fortinii species complex</taxon>
    </lineage>
</organism>
<feature type="region of interest" description="Disordered" evidence="1">
    <location>
        <begin position="306"/>
        <end position="332"/>
    </location>
</feature>
<feature type="transmembrane region" description="Helical" evidence="2">
    <location>
        <begin position="205"/>
        <end position="225"/>
    </location>
</feature>
<dbReference type="OrthoDB" id="10525567at2759"/>
<reference evidence="3 4" key="1">
    <citation type="submission" date="2016-03" db="EMBL/GenBank/DDBJ databases">
        <authorList>
            <person name="Ploux O."/>
        </authorList>
    </citation>
    <scope>NUCLEOTIDE SEQUENCE [LARGE SCALE GENOMIC DNA]</scope>
    <source>
        <strain evidence="3 4">UAMH 11012</strain>
    </source>
</reference>
<dbReference type="Proteomes" id="UP000184330">
    <property type="component" value="Unassembled WGS sequence"/>
</dbReference>
<evidence type="ECO:0000256" key="2">
    <source>
        <dbReference type="SAM" id="Phobius"/>
    </source>
</evidence>
<dbReference type="AlphaFoldDB" id="A0A1L7XFH8"/>
<keyword evidence="2" id="KW-1133">Transmembrane helix</keyword>
<gene>
    <name evidence="3" type="ORF">PAC_13623</name>
</gene>
<proteinExistence type="predicted"/>
<dbReference type="EMBL" id="FJOG01000024">
    <property type="protein sequence ID" value="CZR63726.1"/>
    <property type="molecule type" value="Genomic_DNA"/>
</dbReference>
<evidence type="ECO:0000313" key="4">
    <source>
        <dbReference type="Proteomes" id="UP000184330"/>
    </source>
</evidence>
<evidence type="ECO:0000256" key="1">
    <source>
        <dbReference type="SAM" id="MobiDB-lite"/>
    </source>
</evidence>
<protein>
    <submittedName>
        <fullName evidence="3">Uncharacterized protein</fullName>
    </submittedName>
</protein>
<feature type="transmembrane region" description="Helical" evidence="2">
    <location>
        <begin position="174"/>
        <end position="193"/>
    </location>
</feature>
<name>A0A1L7XFH8_9HELO</name>
<keyword evidence="4" id="KW-1185">Reference proteome</keyword>
<evidence type="ECO:0000313" key="3">
    <source>
        <dbReference type="EMBL" id="CZR63726.1"/>
    </source>
</evidence>
<sequence length="411" mass="45059">MIHITSLFSCSWVTTAKLFVPCINARTLSTSLNSSMLVFVPNSSILLYTLLHDLTTSPRLSMSTIFNFKDEDVVIMAQHTPPPVRKINLNPTVVIETDSEPGTNPYTSNPNIKINPNPIVFTETDSEASTNSYLPIPTAPSTLESESIFEAYQDRTGRKLHTTFQVIKIYLEMLFRFILLILRFIWRLTVLIFTSVNNLPIYPRLTFLAAVVGLIVYGFFLDPLIGQFGRWKNSLGLGSVVLEQVTGYETEPYWSATPASTVVVSATPVLTLSLFTATESFSEPSSTFPESTLSYSELSAVPTSEASTVVEAPSSESTRRAKPAPRNTSSASSSKILEAIPILTAGWSTTVSFTPATVVTDTYIPLSDVMSMVLTASTVVTFGEPVETFAIPVVTVGTEKEDEHTGYKEEL</sequence>